<dbReference type="RefSeq" id="WP_096258499.1">
    <property type="nucleotide sequence ID" value="NZ_BDME01000001.1"/>
</dbReference>
<keyword evidence="2" id="KW-1185">Reference proteome</keyword>
<evidence type="ECO:0000313" key="2">
    <source>
        <dbReference type="Proteomes" id="UP000217944"/>
    </source>
</evidence>
<dbReference type="EMBL" id="BDME01000001">
    <property type="protein sequence ID" value="GAX87358.1"/>
    <property type="molecule type" value="Genomic_DNA"/>
</dbReference>
<reference evidence="1 2" key="1">
    <citation type="journal article" date="2017" name="Syst. Appl. Microbiol.">
        <title>Lebetimonas natsushimae sp. nov., a novel strictly anaerobic, moderately thermophilic chemoautotroph isolated from a deep-sea hydrothermal vent polychaete nest in the Mid-Okinawa Trough.</title>
        <authorList>
            <person name="Nagata R."/>
            <person name="Takaki Y."/>
            <person name="Tame A."/>
            <person name="Nunoura T."/>
            <person name="Muto H."/>
            <person name="Mino S."/>
            <person name="Sawayama S."/>
            <person name="Takai K."/>
            <person name="Nakagawa S."/>
        </authorList>
    </citation>
    <scope>NUCLEOTIDE SEQUENCE [LARGE SCALE GENOMIC DNA]</scope>
    <source>
        <strain evidence="1 2">HS1857</strain>
    </source>
</reference>
<dbReference type="Proteomes" id="UP000217944">
    <property type="component" value="Unassembled WGS sequence"/>
</dbReference>
<protein>
    <submittedName>
        <fullName evidence="1">Uncharacterized protein</fullName>
    </submittedName>
</protein>
<gene>
    <name evidence="1" type="ORF">LNAT_P0653</name>
</gene>
<dbReference type="AlphaFoldDB" id="A0A292YC83"/>
<sequence>MMFVFDKLNFNNPVNLEKVIGILAPDIPSKEGRYYILFYTEANKNFFWFYDTKDERDFVFNNYILPTFKFLGE</sequence>
<evidence type="ECO:0000313" key="1">
    <source>
        <dbReference type="EMBL" id="GAX87358.1"/>
    </source>
</evidence>
<organism evidence="1 2">
    <name type="scientific">Lebetimonas natsushimae</name>
    <dbReference type="NCBI Taxonomy" id="1936991"/>
    <lineage>
        <taxon>Bacteria</taxon>
        <taxon>Pseudomonadati</taxon>
        <taxon>Campylobacterota</taxon>
        <taxon>Epsilonproteobacteria</taxon>
        <taxon>Nautiliales</taxon>
        <taxon>Nautiliaceae</taxon>
        <taxon>Lebetimonas</taxon>
    </lineage>
</organism>
<proteinExistence type="predicted"/>
<accession>A0A292YC83</accession>
<dbReference type="OrthoDB" id="9863672at2"/>
<name>A0A292YC83_9BACT</name>
<comment type="caution">
    <text evidence="1">The sequence shown here is derived from an EMBL/GenBank/DDBJ whole genome shotgun (WGS) entry which is preliminary data.</text>
</comment>